<dbReference type="Gene3D" id="2.70.98.60">
    <property type="entry name" value="alpha-galactosidase from lactobacil brevis"/>
    <property type="match status" value="1"/>
</dbReference>
<evidence type="ECO:0000256" key="3">
    <source>
        <dbReference type="ARBA" id="ARBA00022801"/>
    </source>
</evidence>
<dbReference type="InterPro" id="IPR031704">
    <property type="entry name" value="Glyco_hydro_36_N"/>
</dbReference>
<comment type="catalytic activity">
    <reaction evidence="1 5">
        <text>Hydrolysis of terminal, non-reducing alpha-D-galactose residues in alpha-D-galactosides, including galactose oligosaccharides, galactomannans and galactolipids.</text>
        <dbReference type="EC" id="3.2.1.22"/>
    </reaction>
</comment>
<dbReference type="CDD" id="cd14791">
    <property type="entry name" value="GH36"/>
    <property type="match status" value="1"/>
</dbReference>
<dbReference type="GO" id="GO:0016052">
    <property type="term" value="P:carbohydrate catabolic process"/>
    <property type="evidence" value="ECO:0007669"/>
    <property type="project" value="InterPro"/>
</dbReference>
<evidence type="ECO:0000256" key="1">
    <source>
        <dbReference type="ARBA" id="ARBA00001255"/>
    </source>
</evidence>
<dbReference type="InterPro" id="IPR031705">
    <property type="entry name" value="Glyco_hydro_36_C"/>
</dbReference>
<dbReference type="Pfam" id="PF16875">
    <property type="entry name" value="Glyco_hydro_36N"/>
    <property type="match status" value="1"/>
</dbReference>
<feature type="domain" description="Glycosyl hydrolase family 36 C-terminal" evidence="7">
    <location>
        <begin position="649"/>
        <end position="722"/>
    </location>
</feature>
<keyword evidence="4 5" id="KW-0326">Glycosidase</keyword>
<accession>A0A9D1DIM9</accession>
<dbReference type="PRINTS" id="PR00743">
    <property type="entry name" value="GLHYDRLASE36"/>
</dbReference>
<dbReference type="Pfam" id="PF02065">
    <property type="entry name" value="Melibiase"/>
    <property type="match status" value="1"/>
</dbReference>
<dbReference type="Pfam" id="PF16874">
    <property type="entry name" value="Glyco_hydro_36C"/>
    <property type="match status" value="1"/>
</dbReference>
<evidence type="ECO:0000256" key="5">
    <source>
        <dbReference type="PIRNR" id="PIRNR005536"/>
    </source>
</evidence>
<dbReference type="Gene3D" id="3.20.20.70">
    <property type="entry name" value="Aldolase class I"/>
    <property type="match status" value="1"/>
</dbReference>
<dbReference type="PROSITE" id="PS00512">
    <property type="entry name" value="ALPHA_GALACTOSIDASE"/>
    <property type="match status" value="1"/>
</dbReference>
<evidence type="ECO:0000313" key="9">
    <source>
        <dbReference type="EMBL" id="HIR51350.1"/>
    </source>
</evidence>
<comment type="caution">
    <text evidence="9">The sequence shown here is derived from an EMBL/GenBank/DDBJ whole genome shotgun (WGS) entry which is preliminary data.</text>
</comment>
<dbReference type="InterPro" id="IPR017853">
    <property type="entry name" value="GH"/>
</dbReference>
<reference evidence="9" key="2">
    <citation type="journal article" date="2021" name="PeerJ">
        <title>Extensive microbial diversity within the chicken gut microbiome revealed by metagenomics and culture.</title>
        <authorList>
            <person name="Gilroy R."/>
            <person name="Ravi A."/>
            <person name="Getino M."/>
            <person name="Pursley I."/>
            <person name="Horton D.L."/>
            <person name="Alikhan N.F."/>
            <person name="Baker D."/>
            <person name="Gharbi K."/>
            <person name="Hall N."/>
            <person name="Watson M."/>
            <person name="Adriaenssens E.M."/>
            <person name="Foster-Nyarko E."/>
            <person name="Jarju S."/>
            <person name="Secka A."/>
            <person name="Antonio M."/>
            <person name="Oren A."/>
            <person name="Chaudhuri R.R."/>
            <person name="La Ragione R."/>
            <person name="Hildebrand F."/>
            <person name="Pallen M.J."/>
        </authorList>
    </citation>
    <scope>NUCLEOTIDE SEQUENCE</scope>
    <source>
        <strain evidence="9">ChiBcec15-4380</strain>
    </source>
</reference>
<keyword evidence="3 5" id="KW-0378">Hydrolase</keyword>
<feature type="active site" description="Proton donor" evidence="6">
    <location>
        <position position="548"/>
    </location>
</feature>
<sequence length="727" mass="81664">MIQWDKQQQTITLTTRESSYQMKVDHLGVLLHTYYGPRLRGGDLSYRICPEDRGFSPNPYDAGKDRTYSLDTQPQEYSSSGLGDFRLPCLEADLADGSHAVDLRYVRHSIADGKYALEGLPAFYGDGITAQTLTVELRDAASGLTVELLYGVLEEYDMITRSVVVKNGGNQPLTLTRVASACLDFPAGEHDLLTLGGAYAREREPVRAALTQGIHTAGSIRGASSHQQNPFLALLNRDTTEDTGFCWAMALVYSGNFQASAELTQFHETRLTLGIHPFHFAWTLQPGEAFTAPEAAMVFSARGLGHMSRLFHRAIRRNLCRGPWKEERRPILINNWEATLFDFTAEKIRSIAQTASQVGIELMVMDDGWFGQRNDDFRGLGDWNVNEEKLPGGLRPLAESIQAMGMKFGLWVEPEMVNEDSDLYRAHPDWALQIPGRPATRGRYQLVLDLTRPEVREYVWKNLRATLRSAPISYVKWDMNRSLTDVWSHSLPAARQGEVYHRYVLGVYEILENLHREFPDLLLEGCSGGGGRFDCGMLYYAPQIWLSDNTDAIDRLKIQYGSSLLYPCAAMGAHVSAVPNGLTHRSVPLHTRAVVAAAGTFGYELDLNELTAVEREEVAQQVAHFRTVWDLVMKGDYYRLTDAFSDTFTAWMHVSEDRSRALVSAVLTERQANPVRALLRLKGLDPHRDYLMNGKVYGGDQLMYAGVPLPFWDEYQAVQYELTAVAP</sequence>
<dbReference type="EMBL" id="DVHE01000068">
    <property type="protein sequence ID" value="HIR51350.1"/>
    <property type="molecule type" value="Genomic_DNA"/>
</dbReference>
<gene>
    <name evidence="9" type="ORF">IAA53_08750</name>
</gene>
<feature type="domain" description="Glycosyl hydrolase family 36 N-terminal" evidence="8">
    <location>
        <begin position="29"/>
        <end position="285"/>
    </location>
</feature>
<dbReference type="SUPFAM" id="SSF51445">
    <property type="entry name" value="(Trans)glycosidases"/>
    <property type="match status" value="1"/>
</dbReference>
<proteinExistence type="inferred from homology"/>
<dbReference type="InterPro" id="IPR013785">
    <property type="entry name" value="Aldolase_TIM"/>
</dbReference>
<dbReference type="PIRSF" id="PIRSF005536">
    <property type="entry name" value="Agal"/>
    <property type="match status" value="1"/>
</dbReference>
<feature type="active site" description="Nucleophile" evidence="6">
    <location>
        <position position="478"/>
    </location>
</feature>
<organism evidence="9 10">
    <name type="scientific">Candidatus Avoscillospira avicola</name>
    <dbReference type="NCBI Taxonomy" id="2840706"/>
    <lineage>
        <taxon>Bacteria</taxon>
        <taxon>Bacillati</taxon>
        <taxon>Bacillota</taxon>
        <taxon>Clostridia</taxon>
        <taxon>Eubacteriales</taxon>
        <taxon>Oscillospiraceae</taxon>
        <taxon>Oscillospiraceae incertae sedis</taxon>
        <taxon>Candidatus Avoscillospira</taxon>
    </lineage>
</organism>
<evidence type="ECO:0000313" key="10">
    <source>
        <dbReference type="Proteomes" id="UP000824239"/>
    </source>
</evidence>
<reference evidence="9" key="1">
    <citation type="submission" date="2020-10" db="EMBL/GenBank/DDBJ databases">
        <authorList>
            <person name="Gilroy R."/>
        </authorList>
    </citation>
    <scope>NUCLEOTIDE SEQUENCE</scope>
    <source>
        <strain evidence="9">ChiBcec15-4380</strain>
    </source>
</reference>
<evidence type="ECO:0000256" key="2">
    <source>
        <dbReference type="ARBA" id="ARBA00012755"/>
    </source>
</evidence>
<evidence type="ECO:0000259" key="8">
    <source>
        <dbReference type="Pfam" id="PF16875"/>
    </source>
</evidence>
<dbReference type="FunFam" id="3.20.20.70:FF:000118">
    <property type="entry name" value="Alpha-galactosidase"/>
    <property type="match status" value="1"/>
</dbReference>
<dbReference type="Gene3D" id="2.60.40.1180">
    <property type="entry name" value="Golgi alpha-mannosidase II"/>
    <property type="match status" value="1"/>
</dbReference>
<dbReference type="InterPro" id="IPR050985">
    <property type="entry name" value="Alpha-glycosidase_related"/>
</dbReference>
<evidence type="ECO:0000256" key="4">
    <source>
        <dbReference type="ARBA" id="ARBA00023295"/>
    </source>
</evidence>
<dbReference type="InterPro" id="IPR038417">
    <property type="entry name" value="Alpga-gal_N_sf"/>
</dbReference>
<comment type="similarity">
    <text evidence="5">Belongs to the glycosyl hydrolase.</text>
</comment>
<dbReference type="InterPro" id="IPR000111">
    <property type="entry name" value="Glyco_hydro_27/36_CS"/>
</dbReference>
<dbReference type="PANTHER" id="PTHR43053:SF3">
    <property type="entry name" value="ALPHA-GALACTOSIDASE C-RELATED"/>
    <property type="match status" value="1"/>
</dbReference>
<dbReference type="InterPro" id="IPR013780">
    <property type="entry name" value="Glyco_hydro_b"/>
</dbReference>
<name>A0A9D1DIM9_9FIRM</name>
<dbReference type="GO" id="GO:0004557">
    <property type="term" value="F:alpha-galactosidase activity"/>
    <property type="evidence" value="ECO:0007669"/>
    <property type="project" value="UniProtKB-UniRule"/>
</dbReference>
<dbReference type="PANTHER" id="PTHR43053">
    <property type="entry name" value="GLYCOSIDASE FAMILY 31"/>
    <property type="match status" value="1"/>
</dbReference>
<dbReference type="InterPro" id="IPR002252">
    <property type="entry name" value="Glyco_hydro_36"/>
</dbReference>
<protein>
    <recommendedName>
        <fullName evidence="2 5">Alpha-galactosidase</fullName>
        <ecNumber evidence="2 5">3.2.1.22</ecNumber>
    </recommendedName>
</protein>
<dbReference type="Proteomes" id="UP000824239">
    <property type="component" value="Unassembled WGS sequence"/>
</dbReference>
<evidence type="ECO:0000259" key="7">
    <source>
        <dbReference type="Pfam" id="PF16874"/>
    </source>
</evidence>
<evidence type="ECO:0000256" key="6">
    <source>
        <dbReference type="PIRSR" id="PIRSR005536-1"/>
    </source>
</evidence>
<dbReference type="EC" id="3.2.1.22" evidence="2 5"/>
<dbReference type="AlphaFoldDB" id="A0A9D1DIM9"/>